<proteinExistence type="predicted"/>
<protein>
    <submittedName>
        <fullName evidence="2">DUF19 domain-containing protein</fullName>
    </submittedName>
</protein>
<accession>A0A0N5AC91</accession>
<dbReference type="WBParaSite" id="SMUV_0000176701-mRNA-1">
    <property type="protein sequence ID" value="SMUV_0000176701-mRNA-1"/>
    <property type="gene ID" value="SMUV_0000176701"/>
</dbReference>
<evidence type="ECO:0000313" key="1">
    <source>
        <dbReference type="Proteomes" id="UP000046393"/>
    </source>
</evidence>
<dbReference type="Proteomes" id="UP000046393">
    <property type="component" value="Unplaced"/>
</dbReference>
<dbReference type="AlphaFoldDB" id="A0A0N5AC91"/>
<keyword evidence="1" id="KW-1185">Reference proteome</keyword>
<reference evidence="2" key="1">
    <citation type="submission" date="2017-02" db="UniProtKB">
        <authorList>
            <consortium name="WormBaseParasite"/>
        </authorList>
    </citation>
    <scope>IDENTIFICATION</scope>
</reference>
<evidence type="ECO:0000313" key="2">
    <source>
        <dbReference type="WBParaSite" id="SMUV_0000176701-mRNA-1"/>
    </source>
</evidence>
<organism evidence="1 2">
    <name type="scientific">Syphacia muris</name>
    <dbReference type="NCBI Taxonomy" id="451379"/>
    <lineage>
        <taxon>Eukaryota</taxon>
        <taxon>Metazoa</taxon>
        <taxon>Ecdysozoa</taxon>
        <taxon>Nematoda</taxon>
        <taxon>Chromadorea</taxon>
        <taxon>Rhabditida</taxon>
        <taxon>Spirurina</taxon>
        <taxon>Oxyuridomorpha</taxon>
        <taxon>Oxyuroidea</taxon>
        <taxon>Oxyuridae</taxon>
        <taxon>Syphacia</taxon>
    </lineage>
</organism>
<sequence>MDEFGLCKRYDDCERMVENEDIQCPENYLSQPPRESHSESIKCFNNIKDNLIPELKELEASLHQVAVKCLSEIIVNDSLALARDELAWCNKLGKDLLKPSREKRATDGLCFQVNNIEIKCVPFRHCCMPLT</sequence>
<name>A0A0N5AC91_9BILA</name>